<evidence type="ECO:0000256" key="7">
    <source>
        <dbReference type="ARBA" id="ARBA00023136"/>
    </source>
</evidence>
<evidence type="ECO:0000256" key="4">
    <source>
        <dbReference type="ARBA" id="ARBA00023002"/>
    </source>
</evidence>
<keyword evidence="7" id="KW-0472">Membrane</keyword>
<evidence type="ECO:0000256" key="3">
    <source>
        <dbReference type="ARBA" id="ARBA00022723"/>
    </source>
</evidence>
<dbReference type="SUPFAM" id="SSF47240">
    <property type="entry name" value="Ferritin-like"/>
    <property type="match status" value="1"/>
</dbReference>
<sequence>MIKVDHAGENGAVNIYRAQRVGAAFHALFGRENLRSHLAHFQEHEEEHRAIFAQYLKEAGVRRCVSYHLCGLGGWTLGLITGLMGSRDIHATTYAVESVVLEHLRHQLDHLGTADAKARKCVAAIYEDELSHHDSGQAGMGDSRLEKLLVAIVKACTSGVIAFGMR</sequence>
<gene>
    <name evidence="8" type="ORF">GCM10007854_05730</name>
</gene>
<evidence type="ECO:0008006" key="10">
    <source>
        <dbReference type="Google" id="ProtNLM"/>
    </source>
</evidence>
<keyword evidence="4" id="KW-0560">Oxidoreductase</keyword>
<protein>
    <recommendedName>
        <fullName evidence="10">Demethoxyubiquinone hydroxylase family protein</fullName>
    </recommendedName>
</protein>
<evidence type="ECO:0000256" key="5">
    <source>
        <dbReference type="ARBA" id="ARBA00023004"/>
    </source>
</evidence>
<reference evidence="8" key="2">
    <citation type="submission" date="2023-01" db="EMBL/GenBank/DDBJ databases">
        <title>Draft genome sequence of Algimonas porphyrae strain NBRC 108216.</title>
        <authorList>
            <person name="Sun Q."/>
            <person name="Mori K."/>
        </authorList>
    </citation>
    <scope>NUCLEOTIDE SEQUENCE</scope>
    <source>
        <strain evidence="8">NBRC 108216</strain>
    </source>
</reference>
<evidence type="ECO:0000313" key="8">
    <source>
        <dbReference type="EMBL" id="GLQ19618.1"/>
    </source>
</evidence>
<dbReference type="PANTHER" id="PTHR11237">
    <property type="entry name" value="COENZYME Q10 BIOSYNTHESIS PROTEIN 7"/>
    <property type="match status" value="1"/>
</dbReference>
<keyword evidence="6" id="KW-0503">Monooxygenase</keyword>
<dbReference type="Proteomes" id="UP001161390">
    <property type="component" value="Unassembled WGS sequence"/>
</dbReference>
<evidence type="ECO:0000256" key="6">
    <source>
        <dbReference type="ARBA" id="ARBA00023033"/>
    </source>
</evidence>
<dbReference type="PANTHER" id="PTHR11237:SF4">
    <property type="entry name" value="5-DEMETHOXYUBIQUINONE HYDROXYLASE, MITOCHONDRIAL"/>
    <property type="match status" value="1"/>
</dbReference>
<comment type="pathway">
    <text evidence="1">Cofactor biosynthesis; ubiquinone biosynthesis.</text>
</comment>
<evidence type="ECO:0000256" key="2">
    <source>
        <dbReference type="ARBA" id="ARBA00022688"/>
    </source>
</evidence>
<dbReference type="RefSeq" id="WP_284369427.1">
    <property type="nucleotide sequence ID" value="NZ_BSNJ01000001.1"/>
</dbReference>
<keyword evidence="9" id="KW-1185">Reference proteome</keyword>
<reference evidence="8" key="1">
    <citation type="journal article" date="2014" name="Int. J. Syst. Evol. Microbiol.">
        <title>Complete genome of a new Firmicutes species belonging to the dominant human colonic microbiota ('Ruminococcus bicirculans') reveals two chromosomes and a selective capacity to utilize plant glucans.</title>
        <authorList>
            <consortium name="NISC Comparative Sequencing Program"/>
            <person name="Wegmann U."/>
            <person name="Louis P."/>
            <person name="Goesmann A."/>
            <person name="Henrissat B."/>
            <person name="Duncan S.H."/>
            <person name="Flint H.J."/>
        </authorList>
    </citation>
    <scope>NUCLEOTIDE SEQUENCE</scope>
    <source>
        <strain evidence="8">NBRC 108216</strain>
    </source>
</reference>
<keyword evidence="5" id="KW-0408">Iron</keyword>
<accession>A0ABQ5UWU3</accession>
<dbReference type="InterPro" id="IPR011566">
    <property type="entry name" value="Ubq_synth_Coq7"/>
</dbReference>
<evidence type="ECO:0000256" key="1">
    <source>
        <dbReference type="ARBA" id="ARBA00004749"/>
    </source>
</evidence>
<keyword evidence="2" id="KW-0831">Ubiquinone biosynthesis</keyword>
<dbReference type="Pfam" id="PF03232">
    <property type="entry name" value="COQ7"/>
    <property type="match status" value="1"/>
</dbReference>
<organism evidence="8 9">
    <name type="scientific">Algimonas porphyrae</name>
    <dbReference type="NCBI Taxonomy" id="1128113"/>
    <lineage>
        <taxon>Bacteria</taxon>
        <taxon>Pseudomonadati</taxon>
        <taxon>Pseudomonadota</taxon>
        <taxon>Alphaproteobacteria</taxon>
        <taxon>Maricaulales</taxon>
        <taxon>Robiginitomaculaceae</taxon>
        <taxon>Algimonas</taxon>
    </lineage>
</organism>
<proteinExistence type="predicted"/>
<keyword evidence="3" id="KW-0479">Metal-binding</keyword>
<comment type="caution">
    <text evidence="8">The sequence shown here is derived from an EMBL/GenBank/DDBJ whole genome shotgun (WGS) entry which is preliminary data.</text>
</comment>
<dbReference type="InterPro" id="IPR009078">
    <property type="entry name" value="Ferritin-like_SF"/>
</dbReference>
<evidence type="ECO:0000313" key="9">
    <source>
        <dbReference type="Proteomes" id="UP001161390"/>
    </source>
</evidence>
<name>A0ABQ5UWU3_9PROT</name>
<dbReference type="EMBL" id="BSNJ01000001">
    <property type="protein sequence ID" value="GLQ19618.1"/>
    <property type="molecule type" value="Genomic_DNA"/>
</dbReference>